<dbReference type="InterPro" id="IPR036259">
    <property type="entry name" value="MFS_trans_sf"/>
</dbReference>
<evidence type="ECO:0000256" key="4">
    <source>
        <dbReference type="ARBA" id="ARBA00022989"/>
    </source>
</evidence>
<evidence type="ECO:0000256" key="1">
    <source>
        <dbReference type="ARBA" id="ARBA00004141"/>
    </source>
</evidence>
<feature type="transmembrane region" description="Helical" evidence="6">
    <location>
        <begin position="278"/>
        <end position="299"/>
    </location>
</feature>
<dbReference type="RefSeq" id="XP_024744539.1">
    <property type="nucleotide sequence ID" value="XM_024885574.1"/>
</dbReference>
<protein>
    <submittedName>
        <fullName evidence="7">MFS general substrate transporter</fullName>
    </submittedName>
</protein>
<feature type="transmembrane region" description="Helical" evidence="6">
    <location>
        <begin position="368"/>
        <end position="390"/>
    </location>
</feature>
<dbReference type="GO" id="GO:0022857">
    <property type="term" value="F:transmembrane transporter activity"/>
    <property type="evidence" value="ECO:0007669"/>
    <property type="project" value="InterPro"/>
</dbReference>
<accession>A0A2J6TXA0</accession>
<name>A0A2J6TXA0_9HELO</name>
<evidence type="ECO:0000313" key="7">
    <source>
        <dbReference type="EMBL" id="PMD67635.1"/>
    </source>
</evidence>
<dbReference type="GO" id="GO:0016020">
    <property type="term" value="C:membrane"/>
    <property type="evidence" value="ECO:0007669"/>
    <property type="project" value="UniProtKB-SubCell"/>
</dbReference>
<evidence type="ECO:0000313" key="8">
    <source>
        <dbReference type="Proteomes" id="UP000235371"/>
    </source>
</evidence>
<feature type="transmembrane region" description="Helical" evidence="6">
    <location>
        <begin position="171"/>
        <end position="193"/>
    </location>
</feature>
<gene>
    <name evidence="7" type="ORF">K444DRAFT_649491</name>
</gene>
<dbReference type="Gene3D" id="1.20.1250.20">
    <property type="entry name" value="MFS general substrate transporter like domains"/>
    <property type="match status" value="2"/>
</dbReference>
<evidence type="ECO:0000256" key="5">
    <source>
        <dbReference type="ARBA" id="ARBA00023136"/>
    </source>
</evidence>
<dbReference type="PANTHER" id="PTHR43791:SF47">
    <property type="entry name" value="MAJOR FACILITATOR SUPERFAMILY (MFS) PROFILE DOMAIN-CONTAINING PROTEIN-RELATED"/>
    <property type="match status" value="1"/>
</dbReference>
<feature type="transmembrane region" description="Helical" evidence="6">
    <location>
        <begin position="82"/>
        <end position="100"/>
    </location>
</feature>
<dbReference type="PANTHER" id="PTHR43791">
    <property type="entry name" value="PERMEASE-RELATED"/>
    <property type="match status" value="1"/>
</dbReference>
<dbReference type="FunFam" id="1.20.1250.20:FF:000511">
    <property type="entry name" value="MFS general substrate transporter"/>
    <property type="match status" value="1"/>
</dbReference>
<evidence type="ECO:0000256" key="3">
    <source>
        <dbReference type="ARBA" id="ARBA00022692"/>
    </source>
</evidence>
<feature type="transmembrane region" description="Helical" evidence="6">
    <location>
        <begin position="45"/>
        <end position="70"/>
    </location>
</feature>
<organism evidence="7 8">
    <name type="scientific">Hyaloscypha bicolor E</name>
    <dbReference type="NCBI Taxonomy" id="1095630"/>
    <lineage>
        <taxon>Eukaryota</taxon>
        <taxon>Fungi</taxon>
        <taxon>Dikarya</taxon>
        <taxon>Ascomycota</taxon>
        <taxon>Pezizomycotina</taxon>
        <taxon>Leotiomycetes</taxon>
        <taxon>Helotiales</taxon>
        <taxon>Hyaloscyphaceae</taxon>
        <taxon>Hyaloscypha</taxon>
        <taxon>Hyaloscypha bicolor</taxon>
    </lineage>
</organism>
<dbReference type="GeneID" id="36593651"/>
<dbReference type="EMBL" id="KZ613740">
    <property type="protein sequence ID" value="PMD67635.1"/>
    <property type="molecule type" value="Genomic_DNA"/>
</dbReference>
<keyword evidence="2" id="KW-0813">Transport</keyword>
<feature type="transmembrane region" description="Helical" evidence="6">
    <location>
        <begin position="112"/>
        <end position="131"/>
    </location>
</feature>
<feature type="transmembrane region" description="Helical" evidence="6">
    <location>
        <begin position="343"/>
        <end position="362"/>
    </location>
</feature>
<feature type="transmembrane region" description="Helical" evidence="6">
    <location>
        <begin position="319"/>
        <end position="336"/>
    </location>
</feature>
<keyword evidence="3 6" id="KW-0812">Transmembrane</keyword>
<feature type="transmembrane region" description="Helical" evidence="6">
    <location>
        <begin position="205"/>
        <end position="227"/>
    </location>
</feature>
<keyword evidence="8" id="KW-1185">Reference proteome</keyword>
<feature type="transmembrane region" description="Helical" evidence="6">
    <location>
        <begin position="402"/>
        <end position="423"/>
    </location>
</feature>
<dbReference type="Proteomes" id="UP000235371">
    <property type="component" value="Unassembled WGS sequence"/>
</dbReference>
<keyword evidence="4 6" id="KW-1133">Transmembrane helix</keyword>
<sequence>MSSDTEKHTPEQVDQAIGGVSIDASVEAYTPEEQKKIIRRVDRRLVTILGLLYMCSLMDRTNVGIAKIAGMSTDLNLVGERYNLIVLVFFIPYVLFQPLATVIIRKTGPRRFLTGITILWGVCMIGFGFVQRWDQMLGLRVILGVFEAGYFPGCVYLLSTWYTRYELQQRNAVFFIIGSMASALSGIAAYGIIQMGGLGHLSGWRWIFIMEGLITCLCGGLGSILIVDFPEQASTSFHFLTAQESSFIVSRIEADRDDAVITPFNLSSYLRNALDPKIWAFALLACCSATNGYAIAYFLPVILNQSLHYSIAKTQCLTAPPYVAAALVMYFSAVFADRHHIRGPIIIFNSCLGLIGLPLLGFEKNNGVRYFGVFLATISAYANVPPILTYQANNIRGQWKRAFCSATLVGSAGIGGIMGSTVFRDQDAPGYRPGIIATIGTNVVTIVVVLILMWRFSVANRRGGVVEGKEGFRYTL</sequence>
<keyword evidence="5 6" id="KW-0472">Membrane</keyword>
<dbReference type="Pfam" id="PF07690">
    <property type="entry name" value="MFS_1"/>
    <property type="match status" value="1"/>
</dbReference>
<dbReference type="InParanoid" id="A0A2J6TXA0"/>
<evidence type="ECO:0000256" key="6">
    <source>
        <dbReference type="SAM" id="Phobius"/>
    </source>
</evidence>
<proteinExistence type="predicted"/>
<dbReference type="AlphaFoldDB" id="A0A2J6TXA0"/>
<dbReference type="FunFam" id="1.20.1250.20:FF:000013">
    <property type="entry name" value="MFS general substrate transporter"/>
    <property type="match status" value="1"/>
</dbReference>
<reference evidence="7 8" key="1">
    <citation type="submission" date="2016-04" db="EMBL/GenBank/DDBJ databases">
        <title>A degradative enzymes factory behind the ericoid mycorrhizal symbiosis.</title>
        <authorList>
            <consortium name="DOE Joint Genome Institute"/>
            <person name="Martino E."/>
            <person name="Morin E."/>
            <person name="Grelet G."/>
            <person name="Kuo A."/>
            <person name="Kohler A."/>
            <person name="Daghino S."/>
            <person name="Barry K."/>
            <person name="Choi C."/>
            <person name="Cichocki N."/>
            <person name="Clum A."/>
            <person name="Copeland A."/>
            <person name="Hainaut M."/>
            <person name="Haridas S."/>
            <person name="Labutti K."/>
            <person name="Lindquist E."/>
            <person name="Lipzen A."/>
            <person name="Khouja H.-R."/>
            <person name="Murat C."/>
            <person name="Ohm R."/>
            <person name="Olson A."/>
            <person name="Spatafora J."/>
            <person name="Veneault-Fourrey C."/>
            <person name="Henrissat B."/>
            <person name="Grigoriev I."/>
            <person name="Martin F."/>
            <person name="Perotto S."/>
        </authorList>
    </citation>
    <scope>NUCLEOTIDE SEQUENCE [LARGE SCALE GENOMIC DNA]</scope>
    <source>
        <strain evidence="7 8">E</strain>
    </source>
</reference>
<feature type="transmembrane region" description="Helical" evidence="6">
    <location>
        <begin position="137"/>
        <end position="159"/>
    </location>
</feature>
<dbReference type="InterPro" id="IPR011701">
    <property type="entry name" value="MFS"/>
</dbReference>
<evidence type="ECO:0000256" key="2">
    <source>
        <dbReference type="ARBA" id="ARBA00022448"/>
    </source>
</evidence>
<dbReference type="OrthoDB" id="3639251at2759"/>
<comment type="subcellular location">
    <subcellularLocation>
        <location evidence="1">Membrane</location>
        <topology evidence="1">Multi-pass membrane protein</topology>
    </subcellularLocation>
</comment>
<dbReference type="SUPFAM" id="SSF103473">
    <property type="entry name" value="MFS general substrate transporter"/>
    <property type="match status" value="1"/>
</dbReference>
<feature type="transmembrane region" description="Helical" evidence="6">
    <location>
        <begin position="435"/>
        <end position="454"/>
    </location>
</feature>